<organism evidence="5 6">
    <name type="scientific">Paenibacillus ferrarius</name>
    <dbReference type="NCBI Taxonomy" id="1469647"/>
    <lineage>
        <taxon>Bacteria</taxon>
        <taxon>Bacillati</taxon>
        <taxon>Bacillota</taxon>
        <taxon>Bacilli</taxon>
        <taxon>Bacillales</taxon>
        <taxon>Paenibacillaceae</taxon>
        <taxon>Paenibacillus</taxon>
    </lineage>
</organism>
<accession>A0A1V4HDW6</accession>
<dbReference type="FunFam" id="3.20.10.10:FF:000002">
    <property type="entry name" value="D-alanine aminotransferase"/>
    <property type="match status" value="1"/>
</dbReference>
<dbReference type="InterPro" id="IPR036038">
    <property type="entry name" value="Aminotransferase-like"/>
</dbReference>
<evidence type="ECO:0000313" key="5">
    <source>
        <dbReference type="EMBL" id="OPH51214.1"/>
    </source>
</evidence>
<dbReference type="GO" id="GO:0005829">
    <property type="term" value="C:cytosol"/>
    <property type="evidence" value="ECO:0007669"/>
    <property type="project" value="TreeGrafter"/>
</dbReference>
<evidence type="ECO:0000313" key="6">
    <source>
        <dbReference type="Proteomes" id="UP000190626"/>
    </source>
</evidence>
<dbReference type="OrthoDB" id="9805628at2"/>
<reference evidence="6" key="1">
    <citation type="submission" date="2016-07" db="EMBL/GenBank/DDBJ databases">
        <authorList>
            <person name="Florea S."/>
            <person name="Webb J.S."/>
            <person name="Jaromczyk J."/>
            <person name="Schardl C.L."/>
        </authorList>
    </citation>
    <scope>NUCLEOTIDE SEQUENCE [LARGE SCALE GENOMIC DNA]</scope>
    <source>
        <strain evidence="6">CY1</strain>
    </source>
</reference>
<dbReference type="InterPro" id="IPR001544">
    <property type="entry name" value="Aminotrans_IV"/>
</dbReference>
<dbReference type="GO" id="GO:0016829">
    <property type="term" value="F:lyase activity"/>
    <property type="evidence" value="ECO:0007669"/>
    <property type="project" value="UniProtKB-KW"/>
</dbReference>
<dbReference type="CDD" id="cd00449">
    <property type="entry name" value="PLPDE_IV"/>
    <property type="match status" value="1"/>
</dbReference>
<dbReference type="InterPro" id="IPR043131">
    <property type="entry name" value="BCAT-like_N"/>
</dbReference>
<gene>
    <name evidence="5" type="ORF">BC351_34955</name>
</gene>
<dbReference type="Pfam" id="PF01063">
    <property type="entry name" value="Aminotran_4"/>
    <property type="match status" value="1"/>
</dbReference>
<dbReference type="AlphaFoldDB" id="A0A1V4HDW6"/>
<dbReference type="InterPro" id="IPR043132">
    <property type="entry name" value="BCAT-like_C"/>
</dbReference>
<keyword evidence="5" id="KW-0456">Lyase</keyword>
<dbReference type="PANTHER" id="PTHR42743">
    <property type="entry name" value="AMINO-ACID AMINOTRANSFERASE"/>
    <property type="match status" value="1"/>
</dbReference>
<dbReference type="Gene3D" id="3.20.10.10">
    <property type="entry name" value="D-amino Acid Aminotransferase, subunit A, domain 2"/>
    <property type="match status" value="1"/>
</dbReference>
<evidence type="ECO:0000256" key="3">
    <source>
        <dbReference type="ARBA" id="ARBA00011738"/>
    </source>
</evidence>
<comment type="subunit">
    <text evidence="3">Homodimer.</text>
</comment>
<comment type="caution">
    <text evidence="5">The sequence shown here is derived from an EMBL/GenBank/DDBJ whole genome shotgun (WGS) entry which is preliminary data.</text>
</comment>
<sequence>MMISINGSLINEQQAVVSVYDHGFLYGVGLFETFRTYGGQAFLLSEHLDRLTEGCRELGIVYEPNLERIERLITELLQANQLEDAYFRFSVSAGEEALGLPMGDYKQPTEIVYIKPLPVRDEKTYEQGKALQLLKLPRNTPEGLYRFKSFHYMNNILAKRELQQYSWAAGAEGLMLTEEGYLAEGIVSNIFFIKAGICYTPSLDTGILPGITRAHVLKLAQQQQVAVQDGLYRWEDLVEADEVFLVNSIQDIVPVTTLYTPSGQACSVGTGQVGPITRQLSHLYNEHLEPNRK</sequence>
<dbReference type="SUPFAM" id="SSF56752">
    <property type="entry name" value="D-aminoacid aminotransferase-like PLP-dependent enzymes"/>
    <property type="match status" value="1"/>
</dbReference>
<dbReference type="NCBIfam" id="NF005800">
    <property type="entry name" value="PRK07650.1"/>
    <property type="match status" value="1"/>
</dbReference>
<comment type="similarity">
    <text evidence="2">Belongs to the class-IV pyridoxal-phosphate-dependent aminotransferase family.</text>
</comment>
<dbReference type="GO" id="GO:0046394">
    <property type="term" value="P:carboxylic acid biosynthetic process"/>
    <property type="evidence" value="ECO:0007669"/>
    <property type="project" value="UniProtKB-ARBA"/>
</dbReference>
<evidence type="ECO:0000256" key="4">
    <source>
        <dbReference type="ARBA" id="ARBA00022898"/>
    </source>
</evidence>
<dbReference type="Gene3D" id="3.30.470.10">
    <property type="match status" value="1"/>
</dbReference>
<dbReference type="EMBL" id="MBTG01000031">
    <property type="protein sequence ID" value="OPH51214.1"/>
    <property type="molecule type" value="Genomic_DNA"/>
</dbReference>
<dbReference type="STRING" id="1469647.BC351_34955"/>
<dbReference type="InterPro" id="IPR050571">
    <property type="entry name" value="Class-IV_PLP-Dep_Aminotrnsfr"/>
</dbReference>
<dbReference type="PANTHER" id="PTHR42743:SF11">
    <property type="entry name" value="AMINODEOXYCHORISMATE LYASE"/>
    <property type="match status" value="1"/>
</dbReference>
<evidence type="ECO:0000256" key="2">
    <source>
        <dbReference type="ARBA" id="ARBA00009320"/>
    </source>
</evidence>
<dbReference type="GO" id="GO:0008652">
    <property type="term" value="P:amino acid biosynthetic process"/>
    <property type="evidence" value="ECO:0007669"/>
    <property type="project" value="UniProtKB-ARBA"/>
</dbReference>
<name>A0A1V4HDW6_9BACL</name>
<dbReference type="RefSeq" id="WP_079417075.1">
    <property type="nucleotide sequence ID" value="NZ_MBTG01000031.1"/>
</dbReference>
<keyword evidence="4" id="KW-0663">Pyridoxal phosphate</keyword>
<keyword evidence="6" id="KW-1185">Reference proteome</keyword>
<evidence type="ECO:0000256" key="1">
    <source>
        <dbReference type="ARBA" id="ARBA00001933"/>
    </source>
</evidence>
<protein>
    <submittedName>
        <fullName evidence="5">4-amino-4-deoxychorismate lyase</fullName>
    </submittedName>
</protein>
<proteinExistence type="inferred from homology"/>
<dbReference type="Proteomes" id="UP000190626">
    <property type="component" value="Unassembled WGS sequence"/>
</dbReference>
<comment type="cofactor">
    <cofactor evidence="1">
        <name>pyridoxal 5'-phosphate</name>
        <dbReference type="ChEBI" id="CHEBI:597326"/>
    </cofactor>
</comment>